<organism evidence="1 2">
    <name type="scientific">Hevea brasiliensis</name>
    <name type="common">Para rubber tree</name>
    <name type="synonym">Siphonia brasiliensis</name>
    <dbReference type="NCBI Taxonomy" id="3981"/>
    <lineage>
        <taxon>Eukaryota</taxon>
        <taxon>Viridiplantae</taxon>
        <taxon>Streptophyta</taxon>
        <taxon>Embryophyta</taxon>
        <taxon>Tracheophyta</taxon>
        <taxon>Spermatophyta</taxon>
        <taxon>Magnoliopsida</taxon>
        <taxon>eudicotyledons</taxon>
        <taxon>Gunneridae</taxon>
        <taxon>Pentapetalae</taxon>
        <taxon>rosids</taxon>
        <taxon>fabids</taxon>
        <taxon>Malpighiales</taxon>
        <taxon>Euphorbiaceae</taxon>
        <taxon>Crotonoideae</taxon>
        <taxon>Micrandreae</taxon>
        <taxon>Hevea</taxon>
    </lineage>
</organism>
<dbReference type="PANTHER" id="PTHR34222">
    <property type="entry name" value="GAG_PRE-INTEGRS DOMAIN-CONTAINING PROTEIN"/>
    <property type="match status" value="1"/>
</dbReference>
<gene>
    <name evidence="1" type="ORF">P3X46_014579</name>
</gene>
<evidence type="ECO:0000313" key="1">
    <source>
        <dbReference type="EMBL" id="KAJ9171182.1"/>
    </source>
</evidence>
<accession>A0ABQ9LT49</accession>
<proteinExistence type="predicted"/>
<dbReference type="EMBL" id="JARPOI010000009">
    <property type="protein sequence ID" value="KAJ9171182.1"/>
    <property type="molecule type" value="Genomic_DNA"/>
</dbReference>
<comment type="caution">
    <text evidence="1">The sequence shown here is derived from an EMBL/GenBank/DDBJ whole genome shotgun (WGS) entry which is preliminary data.</text>
</comment>
<protein>
    <submittedName>
        <fullName evidence="1">Uncharacterized protein</fullName>
    </submittedName>
</protein>
<name>A0ABQ9LT49_HEVBR</name>
<sequence>MEYDQIRVQVLGNDPLPNLRQTYSYVQQEESKRSAMIHSMSVDKTRLVANSSREQSHGSSDKDQLHCDYYGKNRHTKEHYWKLHRRPTKRREGKRMGLTRPQANVSEAVNLSEDTTTTEMFSNEEVQTLRRLLSQLESQSTTVASSNFVNSGIDDRENDWQW</sequence>
<reference evidence="1" key="1">
    <citation type="journal article" date="2023" name="Plant Biotechnol. J.">
        <title>Chromosome-level wild Hevea brasiliensis genome provides new tools for genomic-assisted breeding and valuable loci to elevate rubber yield.</title>
        <authorList>
            <person name="Cheng H."/>
            <person name="Song X."/>
            <person name="Hu Y."/>
            <person name="Wu T."/>
            <person name="Yang Q."/>
            <person name="An Z."/>
            <person name="Feng S."/>
            <person name="Deng Z."/>
            <person name="Wu W."/>
            <person name="Zeng X."/>
            <person name="Tu M."/>
            <person name="Wang X."/>
            <person name="Huang H."/>
        </authorList>
    </citation>
    <scope>NUCLEOTIDE SEQUENCE</scope>
    <source>
        <strain evidence="1">MT/VB/25A 57/8</strain>
    </source>
</reference>
<keyword evidence="2" id="KW-1185">Reference proteome</keyword>
<evidence type="ECO:0000313" key="2">
    <source>
        <dbReference type="Proteomes" id="UP001174677"/>
    </source>
</evidence>
<dbReference type="Proteomes" id="UP001174677">
    <property type="component" value="Chromosome 9"/>
</dbReference>
<dbReference type="PANTHER" id="PTHR34222:SF98">
    <property type="match status" value="1"/>
</dbReference>